<proteinExistence type="predicted"/>
<dbReference type="InterPro" id="IPR033900">
    <property type="entry name" value="Gram_neg_porin_domain"/>
</dbReference>
<name>A0A3B0Y5S5_9ZZZZ</name>
<dbReference type="Gene3D" id="2.40.160.10">
    <property type="entry name" value="Porin"/>
    <property type="match status" value="1"/>
</dbReference>
<evidence type="ECO:0000313" key="2">
    <source>
        <dbReference type="EMBL" id="VAW72200.1"/>
    </source>
</evidence>
<dbReference type="GO" id="GO:0015288">
    <property type="term" value="F:porin activity"/>
    <property type="evidence" value="ECO:0007669"/>
    <property type="project" value="InterPro"/>
</dbReference>
<dbReference type="InterPro" id="IPR023614">
    <property type="entry name" value="Porin_dom_sf"/>
</dbReference>
<dbReference type="GO" id="GO:0016020">
    <property type="term" value="C:membrane"/>
    <property type="evidence" value="ECO:0007669"/>
    <property type="project" value="InterPro"/>
</dbReference>
<accession>A0A3B0Y5S5</accession>
<reference evidence="2" key="1">
    <citation type="submission" date="2018-06" db="EMBL/GenBank/DDBJ databases">
        <authorList>
            <person name="Zhirakovskaya E."/>
        </authorList>
    </citation>
    <scope>NUCLEOTIDE SEQUENCE</scope>
</reference>
<dbReference type="SUPFAM" id="SSF56935">
    <property type="entry name" value="Porins"/>
    <property type="match status" value="1"/>
</dbReference>
<dbReference type="Pfam" id="PF13609">
    <property type="entry name" value="Porin_4"/>
    <property type="match status" value="1"/>
</dbReference>
<evidence type="ECO:0000259" key="1">
    <source>
        <dbReference type="Pfam" id="PF13609"/>
    </source>
</evidence>
<feature type="domain" description="Porin" evidence="1">
    <location>
        <begin position="212"/>
        <end position="346"/>
    </location>
</feature>
<gene>
    <name evidence="2" type="ORF">MNBD_GAMMA13-1702</name>
</gene>
<dbReference type="EMBL" id="UOFK01000015">
    <property type="protein sequence ID" value="VAW72200.1"/>
    <property type="molecule type" value="Genomic_DNA"/>
</dbReference>
<dbReference type="AlphaFoldDB" id="A0A3B0Y5S5"/>
<sequence length="371" mass="40536">MSKRLYEVAVATCLMLSVNGLQAMESIKFNGFMTAGATGSDSSVDSQNGKIGDDIGFDQDTRVGIQVSAEINHRMSVTAQILGSNREQDNFDATFDWGYLNYSLTEDADIRGGKIKFPTFLASDYIEVGYAYPWIRPPAEVYSSIPITSILGVDALYRTDLGPTDLLIQPYFGTANDQDALVPQEVLPLLGKPVGSVEYENFDSKNLIGINVALSNAYGTLRAGYLQAEISAGAFGVNDEDATFWSVGATVDWNNIIGYSEYFERDVDGAAGRFFPNQNGWYTTVGYRVDRFLPHITYAQLRGDNSNGNNTAKGVGLEQDSITAGLRYELGMGADLKVEYQRVDLKSGSRGLFIENTGDVNIFSLAVDVIF</sequence>
<organism evidence="2">
    <name type="scientific">hydrothermal vent metagenome</name>
    <dbReference type="NCBI Taxonomy" id="652676"/>
    <lineage>
        <taxon>unclassified sequences</taxon>
        <taxon>metagenomes</taxon>
        <taxon>ecological metagenomes</taxon>
    </lineage>
</organism>
<protein>
    <recommendedName>
        <fullName evidence="1">Porin domain-containing protein</fullName>
    </recommendedName>
</protein>